<dbReference type="PROSITE" id="PS51257">
    <property type="entry name" value="PROKAR_LIPOPROTEIN"/>
    <property type="match status" value="1"/>
</dbReference>
<dbReference type="AlphaFoldDB" id="A0A934VCH3"/>
<evidence type="ECO:0000313" key="3">
    <source>
        <dbReference type="Proteomes" id="UP000600139"/>
    </source>
</evidence>
<feature type="region of interest" description="Disordered" evidence="1">
    <location>
        <begin position="102"/>
        <end position="123"/>
    </location>
</feature>
<protein>
    <recommendedName>
        <fullName evidence="4">Lipoprotein</fullName>
    </recommendedName>
</protein>
<name>A0A934VCH3_9BACT</name>
<keyword evidence="3" id="KW-1185">Reference proteome</keyword>
<evidence type="ECO:0000256" key="1">
    <source>
        <dbReference type="SAM" id="MobiDB-lite"/>
    </source>
</evidence>
<gene>
    <name evidence="2" type="ORF">JIN84_16185</name>
</gene>
<reference evidence="2" key="1">
    <citation type="submission" date="2021-01" db="EMBL/GenBank/DDBJ databases">
        <title>Modified the classification status of verrucomicrobia.</title>
        <authorList>
            <person name="Feng X."/>
        </authorList>
    </citation>
    <scope>NUCLEOTIDE SEQUENCE</scope>
    <source>
        <strain evidence="2">JCM 18052</strain>
    </source>
</reference>
<evidence type="ECO:0008006" key="4">
    <source>
        <dbReference type="Google" id="ProtNLM"/>
    </source>
</evidence>
<organism evidence="2 3">
    <name type="scientific">Luteolibacter yonseiensis</name>
    <dbReference type="NCBI Taxonomy" id="1144680"/>
    <lineage>
        <taxon>Bacteria</taxon>
        <taxon>Pseudomonadati</taxon>
        <taxon>Verrucomicrobiota</taxon>
        <taxon>Verrucomicrobiia</taxon>
        <taxon>Verrucomicrobiales</taxon>
        <taxon>Verrucomicrobiaceae</taxon>
        <taxon>Luteolibacter</taxon>
    </lineage>
</organism>
<sequence>MKPMSLPAIVSTLVVTLGFVSCGAINKVGEGSVALVKKTTTATTTGIASLSDKIRPAGIKVVEVREQDLEKLPTGHDRAIAFQNTKKNSFWLFDGPVDFVEPQLPEPAPGDDQVEILLPPKDE</sequence>
<dbReference type="EMBL" id="JAENIK010000012">
    <property type="protein sequence ID" value="MBK1817160.1"/>
    <property type="molecule type" value="Genomic_DNA"/>
</dbReference>
<comment type="caution">
    <text evidence="2">The sequence shown here is derived from an EMBL/GenBank/DDBJ whole genome shotgun (WGS) entry which is preliminary data.</text>
</comment>
<proteinExistence type="predicted"/>
<evidence type="ECO:0000313" key="2">
    <source>
        <dbReference type="EMBL" id="MBK1817160.1"/>
    </source>
</evidence>
<accession>A0A934VCH3</accession>
<dbReference type="Proteomes" id="UP000600139">
    <property type="component" value="Unassembled WGS sequence"/>
</dbReference>